<dbReference type="SUPFAM" id="SSF102114">
    <property type="entry name" value="Radical SAM enzymes"/>
    <property type="match status" value="1"/>
</dbReference>
<dbReference type="PANTHER" id="PTHR46124:SF2">
    <property type="entry name" value="D-AMINOACYL-TRNA DEACYLASE"/>
    <property type="match status" value="1"/>
</dbReference>
<sequence length="461" mass="50725">MSDHCFLIDTHAHLDGEDFQADLEATLERARAAGLSHIVTVGADLSSSRAALNLARQHDELFCAVGVHPHDALQVDDACIEEIRALAADPKVVAIGEIGLDFYRDRSPHDIQEAVFRRFIRLARELELPVIVHDRDAHDRVMTILREEKAHEVGGVLHCFSGDLTLANECIAMGFLISIPGTVTYPSNEKLREVVRGVKIEHLLVETDCPYLSPVPHRGKRNEPAHVRLTAAKVAELKGLTLEDVGRITSLNARRLFGIAPEMEETTIAYPIRDSLYLNITNRCSNHCTFCPKFSDFLVKGHQLRLDHEPSTAEVLHAIGDPTGYAEIVFCGFGESLIRLDVVKEVATALKLQGVKIRVNTDGQANLVHGRNILPELSGLVDTVSVSLNAADPTTYEQLCNTPFGEEGFRAVCDFLRAARTHIPHVVATAVTVPGLDIARVKALAESLGVEFREREYAEVG</sequence>
<dbReference type="CDD" id="cd01310">
    <property type="entry name" value="TatD_DNAse"/>
    <property type="match status" value="1"/>
</dbReference>
<dbReference type="InterPro" id="IPR018228">
    <property type="entry name" value="DNase_TatD-rel_CS"/>
</dbReference>
<dbReference type="InterPro" id="IPR023821">
    <property type="entry name" value="rSAM_TatD-assoc"/>
</dbReference>
<evidence type="ECO:0000256" key="7">
    <source>
        <dbReference type="ARBA" id="ARBA00023014"/>
    </source>
</evidence>
<evidence type="ECO:0000256" key="1">
    <source>
        <dbReference type="ARBA" id="ARBA00001966"/>
    </source>
</evidence>
<dbReference type="InterPro" id="IPR013785">
    <property type="entry name" value="Aldolase_TIM"/>
</dbReference>
<keyword evidence="4" id="KW-0479">Metal-binding</keyword>
<dbReference type="FunFam" id="3.20.20.140:FF:000005">
    <property type="entry name" value="TatD family hydrolase"/>
    <property type="match status" value="1"/>
</dbReference>
<evidence type="ECO:0000256" key="3">
    <source>
        <dbReference type="ARBA" id="ARBA00022691"/>
    </source>
</evidence>
<organism evidence="9 10">
    <name type="scientific">Geobacter argillaceus</name>
    <dbReference type="NCBI Taxonomy" id="345631"/>
    <lineage>
        <taxon>Bacteria</taxon>
        <taxon>Pseudomonadati</taxon>
        <taxon>Thermodesulfobacteriota</taxon>
        <taxon>Desulfuromonadia</taxon>
        <taxon>Geobacterales</taxon>
        <taxon>Geobacteraceae</taxon>
        <taxon>Geobacter</taxon>
    </lineage>
</organism>
<reference evidence="9 10" key="1">
    <citation type="submission" date="2019-07" db="EMBL/GenBank/DDBJ databases">
        <title>Genomic Encyclopedia of Archaeal and Bacterial Type Strains, Phase II (KMG-II): from individual species to whole genera.</title>
        <authorList>
            <person name="Goeker M."/>
        </authorList>
    </citation>
    <scope>NUCLEOTIDE SEQUENCE [LARGE SCALE GENOMIC DNA]</scope>
    <source>
        <strain evidence="9 10">ATCC BAA-1139</strain>
    </source>
</reference>
<evidence type="ECO:0000256" key="5">
    <source>
        <dbReference type="ARBA" id="ARBA00022801"/>
    </source>
</evidence>
<dbReference type="InterPro" id="IPR015991">
    <property type="entry name" value="TatD/YcfH-like"/>
</dbReference>
<dbReference type="NCBIfam" id="TIGR04038">
    <property type="entry name" value="tatD_link_rSAM"/>
    <property type="match status" value="1"/>
</dbReference>
<dbReference type="Gene3D" id="3.20.20.70">
    <property type="entry name" value="Aldolase class I"/>
    <property type="match status" value="1"/>
</dbReference>
<gene>
    <name evidence="9" type="ORF">JN12_02436</name>
</gene>
<dbReference type="InterPro" id="IPR007197">
    <property type="entry name" value="rSAM"/>
</dbReference>
<dbReference type="Gene3D" id="3.20.20.140">
    <property type="entry name" value="Metal-dependent hydrolases"/>
    <property type="match status" value="1"/>
</dbReference>
<protein>
    <submittedName>
        <fullName evidence="9">TatD DNase family protein</fullName>
    </submittedName>
</protein>
<evidence type="ECO:0000256" key="6">
    <source>
        <dbReference type="ARBA" id="ARBA00023004"/>
    </source>
</evidence>
<dbReference type="PROSITE" id="PS51918">
    <property type="entry name" value="RADICAL_SAM"/>
    <property type="match status" value="1"/>
</dbReference>
<dbReference type="RefSeq" id="WP_145023116.1">
    <property type="nucleotide sequence ID" value="NZ_VLLN01000014.1"/>
</dbReference>
<comment type="cofactor">
    <cofactor evidence="1">
        <name>[4Fe-4S] cluster</name>
        <dbReference type="ChEBI" id="CHEBI:49883"/>
    </cofactor>
</comment>
<keyword evidence="5" id="KW-0378">Hydrolase</keyword>
<dbReference type="NCBIfam" id="TIGR00010">
    <property type="entry name" value="YchF/TatD family DNA exonuclease"/>
    <property type="match status" value="1"/>
</dbReference>
<dbReference type="AlphaFoldDB" id="A0A562VLN2"/>
<dbReference type="Pfam" id="PF04055">
    <property type="entry name" value="Radical_SAM"/>
    <property type="match status" value="1"/>
</dbReference>
<dbReference type="InterPro" id="IPR032466">
    <property type="entry name" value="Metal_Hydrolase"/>
</dbReference>
<dbReference type="GO" id="GO:0051536">
    <property type="term" value="F:iron-sulfur cluster binding"/>
    <property type="evidence" value="ECO:0007669"/>
    <property type="project" value="UniProtKB-KW"/>
</dbReference>
<dbReference type="Pfam" id="PF01026">
    <property type="entry name" value="TatD_DNase"/>
    <property type="match status" value="1"/>
</dbReference>
<keyword evidence="3" id="KW-0949">S-adenosyl-L-methionine</keyword>
<evidence type="ECO:0000256" key="4">
    <source>
        <dbReference type="ARBA" id="ARBA00022723"/>
    </source>
</evidence>
<dbReference type="SFLD" id="SFLDS00029">
    <property type="entry name" value="Radical_SAM"/>
    <property type="match status" value="1"/>
</dbReference>
<dbReference type="GO" id="GO:0016788">
    <property type="term" value="F:hydrolase activity, acting on ester bonds"/>
    <property type="evidence" value="ECO:0007669"/>
    <property type="project" value="InterPro"/>
</dbReference>
<evidence type="ECO:0000259" key="8">
    <source>
        <dbReference type="PROSITE" id="PS51918"/>
    </source>
</evidence>
<dbReference type="CDD" id="cd01335">
    <property type="entry name" value="Radical_SAM"/>
    <property type="match status" value="1"/>
</dbReference>
<keyword evidence="7" id="KW-0411">Iron-sulfur</keyword>
<proteinExistence type="inferred from homology"/>
<dbReference type="PANTHER" id="PTHR46124">
    <property type="entry name" value="D-AMINOACYL-TRNA DEACYLASE"/>
    <property type="match status" value="1"/>
</dbReference>
<dbReference type="InterPro" id="IPR058240">
    <property type="entry name" value="rSAM_sf"/>
</dbReference>
<dbReference type="PROSITE" id="PS01090">
    <property type="entry name" value="TATD_2"/>
    <property type="match status" value="1"/>
</dbReference>
<dbReference type="Proteomes" id="UP000319449">
    <property type="component" value="Unassembled WGS sequence"/>
</dbReference>
<comment type="caution">
    <text evidence="9">The sequence shown here is derived from an EMBL/GenBank/DDBJ whole genome shotgun (WGS) entry which is preliminary data.</text>
</comment>
<dbReference type="PROSITE" id="PS01137">
    <property type="entry name" value="TATD_1"/>
    <property type="match status" value="1"/>
</dbReference>
<feature type="domain" description="Radical SAM core" evidence="8">
    <location>
        <begin position="270"/>
        <end position="461"/>
    </location>
</feature>
<dbReference type="GO" id="GO:0046872">
    <property type="term" value="F:metal ion binding"/>
    <property type="evidence" value="ECO:0007669"/>
    <property type="project" value="UniProtKB-KW"/>
</dbReference>
<evidence type="ECO:0000313" key="9">
    <source>
        <dbReference type="EMBL" id="TWJ18800.1"/>
    </source>
</evidence>
<dbReference type="OrthoDB" id="9810005at2"/>
<name>A0A562VLN2_9BACT</name>
<dbReference type="InterPro" id="IPR001130">
    <property type="entry name" value="TatD-like"/>
</dbReference>
<accession>A0A562VLN2</accession>
<dbReference type="GO" id="GO:0004536">
    <property type="term" value="F:DNA nuclease activity"/>
    <property type="evidence" value="ECO:0007669"/>
    <property type="project" value="InterPro"/>
</dbReference>
<dbReference type="GO" id="GO:0005829">
    <property type="term" value="C:cytosol"/>
    <property type="evidence" value="ECO:0007669"/>
    <property type="project" value="TreeGrafter"/>
</dbReference>
<dbReference type="EMBL" id="VLLN01000014">
    <property type="protein sequence ID" value="TWJ18800.1"/>
    <property type="molecule type" value="Genomic_DNA"/>
</dbReference>
<evidence type="ECO:0000256" key="2">
    <source>
        <dbReference type="ARBA" id="ARBA00009275"/>
    </source>
</evidence>
<keyword evidence="10" id="KW-1185">Reference proteome</keyword>
<dbReference type="SFLD" id="SFLDG01111">
    <property type="entry name" value="Uncharacterised_Radical_SAM_Su"/>
    <property type="match status" value="1"/>
</dbReference>
<comment type="similarity">
    <text evidence="2">Belongs to the metallo-dependent hydrolases superfamily. TatD-type hydrolase family.</text>
</comment>
<dbReference type="SUPFAM" id="SSF51556">
    <property type="entry name" value="Metallo-dependent hydrolases"/>
    <property type="match status" value="1"/>
</dbReference>
<evidence type="ECO:0000313" key="10">
    <source>
        <dbReference type="Proteomes" id="UP000319449"/>
    </source>
</evidence>
<keyword evidence="6" id="KW-0408">Iron</keyword>